<evidence type="ECO:0000256" key="5">
    <source>
        <dbReference type="SAM" id="MobiDB-lite"/>
    </source>
</evidence>
<dbReference type="Pfam" id="PF11976">
    <property type="entry name" value="Rad60-SLD"/>
    <property type="match status" value="1"/>
</dbReference>
<keyword evidence="8" id="KW-1185">Reference proteome</keyword>
<dbReference type="GO" id="GO:0005634">
    <property type="term" value="C:nucleus"/>
    <property type="evidence" value="ECO:0007669"/>
    <property type="project" value="UniProtKB-SubCell"/>
</dbReference>
<dbReference type="InterPro" id="IPR052324">
    <property type="entry name" value="NFATC2-Int_DNA_Repair"/>
</dbReference>
<dbReference type="AlphaFoldDB" id="A0AAW2AX48"/>
<name>A0AAW2AX48_CULAL</name>
<evidence type="ECO:0000313" key="8">
    <source>
        <dbReference type="Proteomes" id="UP001479290"/>
    </source>
</evidence>
<protein>
    <recommendedName>
        <fullName evidence="3">NFATC2-interacting protein</fullName>
    </recommendedName>
    <alternativeName>
        <fullName evidence="4">Nuclear factor of activated T-cells, cytoplasmic 2-interacting protein</fullName>
    </alternativeName>
</protein>
<evidence type="ECO:0000256" key="2">
    <source>
        <dbReference type="ARBA" id="ARBA00023242"/>
    </source>
</evidence>
<dbReference type="PANTHER" id="PTHR47187:SF1">
    <property type="entry name" value="NFATC2-INTERACTING PROTEIN"/>
    <property type="match status" value="1"/>
</dbReference>
<feature type="region of interest" description="Disordered" evidence="5">
    <location>
        <begin position="1"/>
        <end position="134"/>
    </location>
</feature>
<dbReference type="Proteomes" id="UP001479290">
    <property type="component" value="Unassembled WGS sequence"/>
</dbReference>
<feature type="compositionally biased region" description="Acidic residues" evidence="5">
    <location>
        <begin position="99"/>
        <end position="108"/>
    </location>
</feature>
<proteinExistence type="predicted"/>
<dbReference type="SUPFAM" id="SSF54236">
    <property type="entry name" value="Ubiquitin-like"/>
    <property type="match status" value="2"/>
</dbReference>
<dbReference type="InterPro" id="IPR029071">
    <property type="entry name" value="Ubiquitin-like_domsf"/>
</dbReference>
<evidence type="ECO:0000256" key="1">
    <source>
        <dbReference type="ARBA" id="ARBA00004123"/>
    </source>
</evidence>
<organism evidence="7 8">
    <name type="scientific">Culter alburnus</name>
    <name type="common">Topmouth culter</name>
    <dbReference type="NCBI Taxonomy" id="194366"/>
    <lineage>
        <taxon>Eukaryota</taxon>
        <taxon>Metazoa</taxon>
        <taxon>Chordata</taxon>
        <taxon>Craniata</taxon>
        <taxon>Vertebrata</taxon>
        <taxon>Euteleostomi</taxon>
        <taxon>Actinopterygii</taxon>
        <taxon>Neopterygii</taxon>
        <taxon>Teleostei</taxon>
        <taxon>Ostariophysi</taxon>
        <taxon>Cypriniformes</taxon>
        <taxon>Xenocyprididae</taxon>
        <taxon>Xenocypridinae</taxon>
        <taxon>Culter</taxon>
    </lineage>
</organism>
<gene>
    <name evidence="7" type="ORF">ABG768_019297</name>
</gene>
<evidence type="ECO:0000256" key="3">
    <source>
        <dbReference type="ARBA" id="ARBA00039921"/>
    </source>
</evidence>
<dbReference type="Gene3D" id="3.10.20.90">
    <property type="entry name" value="Phosphatidylinositol 3-kinase Catalytic Subunit, Chain A, domain 1"/>
    <property type="match status" value="2"/>
</dbReference>
<dbReference type="PANTHER" id="PTHR47187">
    <property type="entry name" value="NFATC2-INTERACTING PROTEIN"/>
    <property type="match status" value="1"/>
</dbReference>
<comment type="caution">
    <text evidence="7">The sequence shown here is derived from an EMBL/GenBank/DDBJ whole genome shotgun (WGS) entry which is preliminary data.</text>
</comment>
<evidence type="ECO:0000313" key="7">
    <source>
        <dbReference type="EMBL" id="KAK9977486.1"/>
    </source>
</evidence>
<keyword evidence="2" id="KW-0539">Nucleus</keyword>
<accession>A0AAW2AX48</accession>
<sequence>MSARKRAMAEMVTLSDSDGDVSDPVSDPPKQHPPKRRRIIDASSITNVPVYSNKVNRSLNLNPTTFKNTSLTDEEKGGPLWSPSPPRAEKRPISIDLSGSEEEPEQSEAQEILRSPSPPPPPCSPPVKRSRRANQKIREINRKLDAIGSLVCLSPEPQEPVTEYRNSPSPVNDYDDDDDIIIISSGSKRKRRRPPNTEGRDSAREISLKFRCRTELYKIPILSTAPLRKAVEQLAIKLNVTPSQILLLKKDIDLPIHSSVSELGLGIADIIDCVVTENKQEESDKRDVITVRLQGKEKASVQEYSIQKDAPLGSILSQYVSGLAASARWKAKFLFDGSRVTHDQTPAELEMEDGDVIEVWS</sequence>
<feature type="compositionally biased region" description="Polar residues" evidence="5">
    <location>
        <begin position="43"/>
        <end position="71"/>
    </location>
</feature>
<evidence type="ECO:0000256" key="4">
    <source>
        <dbReference type="ARBA" id="ARBA00042764"/>
    </source>
</evidence>
<evidence type="ECO:0000259" key="6">
    <source>
        <dbReference type="Pfam" id="PF11976"/>
    </source>
</evidence>
<comment type="subcellular location">
    <subcellularLocation>
        <location evidence="1">Nucleus</location>
    </subcellularLocation>
</comment>
<dbReference type="InterPro" id="IPR022617">
    <property type="entry name" value="Rad60/SUMO-like_dom"/>
</dbReference>
<feature type="region of interest" description="Disordered" evidence="5">
    <location>
        <begin position="151"/>
        <end position="204"/>
    </location>
</feature>
<reference evidence="7 8" key="1">
    <citation type="submission" date="2024-05" db="EMBL/GenBank/DDBJ databases">
        <title>A high-quality chromosomal-level genome assembly of Topmouth culter (Culter alburnus).</title>
        <authorList>
            <person name="Zhao H."/>
        </authorList>
    </citation>
    <scope>NUCLEOTIDE SEQUENCE [LARGE SCALE GENOMIC DNA]</scope>
    <source>
        <strain evidence="7">CATC2023</strain>
        <tissue evidence="7">Muscle</tissue>
    </source>
</reference>
<dbReference type="GO" id="GO:0045944">
    <property type="term" value="P:positive regulation of transcription by RNA polymerase II"/>
    <property type="evidence" value="ECO:0007669"/>
    <property type="project" value="TreeGrafter"/>
</dbReference>
<dbReference type="EMBL" id="JAWDJR010000003">
    <property type="protein sequence ID" value="KAK9977486.1"/>
    <property type="molecule type" value="Genomic_DNA"/>
</dbReference>
<dbReference type="CDD" id="cd17078">
    <property type="entry name" value="Ubl_SLD1_NFATC2ip"/>
    <property type="match status" value="1"/>
</dbReference>
<feature type="compositionally biased region" description="Pro residues" evidence="5">
    <location>
        <begin position="116"/>
        <end position="125"/>
    </location>
</feature>
<feature type="domain" description="Rad60/SUMO-like" evidence="6">
    <location>
        <begin position="289"/>
        <end position="359"/>
    </location>
</feature>